<proteinExistence type="predicted"/>
<comment type="caution">
    <text evidence="1">The sequence shown here is derived from an EMBL/GenBank/DDBJ whole genome shotgun (WGS) entry which is preliminary data.</text>
</comment>
<keyword evidence="2" id="KW-1185">Reference proteome</keyword>
<evidence type="ECO:0000313" key="1">
    <source>
        <dbReference type="EMBL" id="RKD22100.1"/>
    </source>
</evidence>
<organism evidence="1 2">
    <name type="scientific">Ammoniphilus oxalaticus</name>
    <dbReference type="NCBI Taxonomy" id="66863"/>
    <lineage>
        <taxon>Bacteria</taxon>
        <taxon>Bacillati</taxon>
        <taxon>Bacillota</taxon>
        <taxon>Bacilli</taxon>
        <taxon>Bacillales</taxon>
        <taxon>Paenibacillaceae</taxon>
        <taxon>Aneurinibacillus group</taxon>
        <taxon>Ammoniphilus</taxon>
    </lineage>
</organism>
<dbReference type="InterPro" id="IPR032710">
    <property type="entry name" value="NTF2-like_dom_sf"/>
</dbReference>
<protein>
    <submittedName>
        <fullName evidence="1">Uncharacterized protein</fullName>
    </submittedName>
</protein>
<gene>
    <name evidence="1" type="ORF">BEP19_13365</name>
</gene>
<dbReference type="Proteomes" id="UP000284219">
    <property type="component" value="Unassembled WGS sequence"/>
</dbReference>
<sequence>MLLIVCGFCLLAIIVYRIDPFFMTKKSLSSSLGPKEVVEKFYAYEQAGDFGSSWELFHPLMKEKFNKQQYIQARARVFLEDFGVETFEVRIGELVEESSWRMSPLSPVLTDTQKAPVLLVYHSIFGDLQIRQDVYVALDEENSDYRILWAYSQQK</sequence>
<dbReference type="EMBL" id="MCHY01000010">
    <property type="protein sequence ID" value="RKD22100.1"/>
    <property type="molecule type" value="Genomic_DNA"/>
</dbReference>
<evidence type="ECO:0000313" key="2">
    <source>
        <dbReference type="Proteomes" id="UP000284219"/>
    </source>
</evidence>
<dbReference type="AlphaFoldDB" id="A0A419SF90"/>
<reference evidence="1 2" key="1">
    <citation type="submission" date="2016-08" db="EMBL/GenBank/DDBJ databases">
        <title>Novel Firmicute Genomes.</title>
        <authorList>
            <person name="Poppleton D.I."/>
            <person name="Gribaldo S."/>
        </authorList>
    </citation>
    <scope>NUCLEOTIDE SEQUENCE [LARGE SCALE GENOMIC DNA]</scope>
    <source>
        <strain evidence="1 2">RAOx-1</strain>
    </source>
</reference>
<dbReference type="SUPFAM" id="SSF54427">
    <property type="entry name" value="NTF2-like"/>
    <property type="match status" value="1"/>
</dbReference>
<name>A0A419SF90_9BACL</name>
<accession>A0A419SF90</accession>